<dbReference type="GO" id="GO:0004523">
    <property type="term" value="F:RNA-DNA hybrid ribonuclease activity"/>
    <property type="evidence" value="ECO:0007669"/>
    <property type="project" value="InterPro"/>
</dbReference>
<name>A0A9W3CVS5_RAPSA</name>
<dbReference type="Proteomes" id="UP000504610">
    <property type="component" value="Unplaced"/>
</dbReference>
<dbReference type="GeneID" id="130504905"/>
<dbReference type="AlphaFoldDB" id="A0A9W3CVS5"/>
<dbReference type="Pfam" id="PF00078">
    <property type="entry name" value="RVT_1"/>
    <property type="match status" value="1"/>
</dbReference>
<sequence length="1045" mass="117881">MDLADALREEEIYWKQRCREEWLRSGDLNTKFFHNVVKGKRIQNRLLMLLDEAGQEHFAEGSKGNIAVNYFRELFRSSNPFDLETLFTGFPKRVSDDMNAVLTAAITEEEIKKAAFSVKGSSAPGEDGLTGVFYQKFWHIVGAQLTSEILVFFHSAVMPDGWNHTQLSLLPKIPKPTKMQDLRPISLCSVQYKIISKILSNRLKSILPEIISDTQGAFVEGRLISDNIIIAHEMVHGLRTNPRVAEECMAIKTDMSKAYDRVEWNFLEVLMEKMGFDRIWVRWIMSCVSSVSFSVLLNGNSHGYIRPERGIRQGDPLSPFLFILCAEALVSRLNTAEETGLLHGIKLSPFGPSVHHLLFADDSLLLCNATSTEAAEICACLKDYEEASGQCINLQKSSVIFGSKVSEERKLEIKRALGIHQEGGEGSYLGLPECFSGSKVNLLSFIKEKLQGRLNGWFAKALSQGGKEILIKSVALALPIYAMSCFKLPKDLCAKLTSAIVEFWWSSGSNRKKISWVSWQKMCKDKEHGGLGFKEVEKFNQALLAKQAWRIWSRPNSLVSRILQGRYFPRSSFLEANVGTRPSYAWRSILHGRELLAQGLLKKIGNGESVKVWTDNWIIDDVPRPPHYHPDAEVDLTLTVRDLIDDQSSAWNIPMVRQLFCEEDVSRVLNVKVNVDSVDTLEWGFSKNGVYNTKSGYKLAVVLQEKQVFPPSPALPPLERKLWRDLWKSKTTPKIKHFMWRALSGALAVKQGLKSRGITLDTTCLRCGSAEESICHVLFHCEVAKEAWERSQIPLPPGGFSRSSVWLNFFHLLSVSKRHSSEGSIRLSFPWVLWHIWKARNIFCYEKIHLDGATVLSRAMEEASTWFNLQLLPSESSHLSSLTRWQKPPVGTLKCNIASSWPDSSHNHGSSWIVRDSTGLPLFHSRRAFAPVFTEIEAGLATFEWSLKAAHDLKVKKISLEISSPILWEALSIPDRFPNLGFEISKSLRLMHDFDQCQLSLVPSVVNIIAEDIAVSVTRDHRYQSYIATGGPSWLSSMINLQAAG</sequence>
<dbReference type="SUPFAM" id="SSF56672">
    <property type="entry name" value="DNA/RNA polymerases"/>
    <property type="match status" value="1"/>
</dbReference>
<dbReference type="Pfam" id="PF13456">
    <property type="entry name" value="RVT_3"/>
    <property type="match status" value="1"/>
</dbReference>
<evidence type="ECO:0000313" key="2">
    <source>
        <dbReference type="Proteomes" id="UP000504610"/>
    </source>
</evidence>
<dbReference type="KEGG" id="rsz:130504905"/>
<dbReference type="GO" id="GO:0003676">
    <property type="term" value="F:nucleic acid binding"/>
    <property type="evidence" value="ECO:0007669"/>
    <property type="project" value="InterPro"/>
</dbReference>
<dbReference type="PROSITE" id="PS50878">
    <property type="entry name" value="RT_POL"/>
    <property type="match status" value="1"/>
</dbReference>
<gene>
    <name evidence="3" type="primary">LOC130504905</name>
</gene>
<dbReference type="PANTHER" id="PTHR33116">
    <property type="entry name" value="REVERSE TRANSCRIPTASE ZINC-BINDING DOMAIN-CONTAINING PROTEIN-RELATED-RELATED"/>
    <property type="match status" value="1"/>
</dbReference>
<accession>A0A9W3CVS5</accession>
<dbReference type="InterPro" id="IPR043502">
    <property type="entry name" value="DNA/RNA_pol_sf"/>
</dbReference>
<dbReference type="Pfam" id="PF13966">
    <property type="entry name" value="zf-RVT"/>
    <property type="match status" value="1"/>
</dbReference>
<dbReference type="OrthoDB" id="1112505at2759"/>
<dbReference type="InterPro" id="IPR026960">
    <property type="entry name" value="RVT-Znf"/>
</dbReference>
<dbReference type="InterPro" id="IPR002156">
    <property type="entry name" value="RNaseH_domain"/>
</dbReference>
<reference evidence="3" key="1">
    <citation type="submission" date="2025-08" db="UniProtKB">
        <authorList>
            <consortium name="RefSeq"/>
        </authorList>
    </citation>
    <scope>IDENTIFICATION</scope>
    <source>
        <tissue evidence="3">Leaf</tissue>
    </source>
</reference>
<keyword evidence="2" id="KW-1185">Reference proteome</keyword>
<dbReference type="PANTHER" id="PTHR33116:SF86">
    <property type="entry name" value="REVERSE TRANSCRIPTASE DOMAIN-CONTAINING PROTEIN"/>
    <property type="match status" value="1"/>
</dbReference>
<organism evidence="2 3">
    <name type="scientific">Raphanus sativus</name>
    <name type="common">Radish</name>
    <name type="synonym">Raphanus raphanistrum var. sativus</name>
    <dbReference type="NCBI Taxonomy" id="3726"/>
    <lineage>
        <taxon>Eukaryota</taxon>
        <taxon>Viridiplantae</taxon>
        <taxon>Streptophyta</taxon>
        <taxon>Embryophyta</taxon>
        <taxon>Tracheophyta</taxon>
        <taxon>Spermatophyta</taxon>
        <taxon>Magnoliopsida</taxon>
        <taxon>eudicotyledons</taxon>
        <taxon>Gunneridae</taxon>
        <taxon>Pentapetalae</taxon>
        <taxon>rosids</taxon>
        <taxon>malvids</taxon>
        <taxon>Brassicales</taxon>
        <taxon>Brassicaceae</taxon>
        <taxon>Brassiceae</taxon>
        <taxon>Raphanus</taxon>
    </lineage>
</organism>
<proteinExistence type="predicted"/>
<dbReference type="CDD" id="cd01650">
    <property type="entry name" value="RT_nLTR_like"/>
    <property type="match status" value="1"/>
</dbReference>
<evidence type="ECO:0000259" key="1">
    <source>
        <dbReference type="PROSITE" id="PS50878"/>
    </source>
</evidence>
<dbReference type="RefSeq" id="XP_056855498.1">
    <property type="nucleotide sequence ID" value="XM_056999518.1"/>
</dbReference>
<evidence type="ECO:0000313" key="3">
    <source>
        <dbReference type="RefSeq" id="XP_056855498.1"/>
    </source>
</evidence>
<protein>
    <submittedName>
        <fullName evidence="3">Uncharacterized protein LOC130504905</fullName>
    </submittedName>
</protein>
<feature type="domain" description="Reverse transcriptase" evidence="1">
    <location>
        <begin position="151"/>
        <end position="433"/>
    </location>
</feature>
<dbReference type="InterPro" id="IPR000477">
    <property type="entry name" value="RT_dom"/>
</dbReference>